<evidence type="ECO:0000256" key="3">
    <source>
        <dbReference type="ARBA" id="ARBA00022776"/>
    </source>
</evidence>
<proteinExistence type="predicted"/>
<gene>
    <name evidence="7" type="primary">TBLA0C04570</name>
    <name evidence="7" type="ORF">TBLA_0C04570</name>
</gene>
<accession>I2H1K2</accession>
<dbReference type="AlphaFoldDB" id="I2H1K2"/>
<reference evidence="7 8" key="1">
    <citation type="journal article" date="2011" name="Proc. Natl. Acad. Sci. U.S.A.">
        <title>Evolutionary erosion of yeast sex chromosomes by mating-type switching accidents.</title>
        <authorList>
            <person name="Gordon J.L."/>
            <person name="Armisen D."/>
            <person name="Proux-Wera E."/>
            <person name="Oheigeartaigh S.S."/>
            <person name="Byrne K.P."/>
            <person name="Wolfe K.H."/>
        </authorList>
    </citation>
    <scope>NUCLEOTIDE SEQUENCE [LARGE SCALE GENOMIC DNA]</scope>
    <source>
        <strain evidence="8">ATCC 34711 / CBS 6284 / DSM 70876 / NBRC 10599 / NRRL Y-10934 / UCD 77-7</strain>
    </source>
</reference>
<dbReference type="InterPro" id="IPR024789">
    <property type="entry name" value="APC4"/>
</dbReference>
<dbReference type="KEGG" id="tbl:TBLA_0C04570"/>
<dbReference type="STRING" id="1071380.I2H1K2"/>
<dbReference type="InParanoid" id="I2H1K2"/>
<dbReference type="eggNOG" id="KOG4640">
    <property type="taxonomic scope" value="Eukaryota"/>
</dbReference>
<dbReference type="InterPro" id="IPR024790">
    <property type="entry name" value="APC4_long_dom"/>
</dbReference>
<feature type="domain" description="Anaphase-promoting complex subunit 4 long" evidence="6">
    <location>
        <begin position="232"/>
        <end position="401"/>
    </location>
</feature>
<protein>
    <recommendedName>
        <fullName evidence="1">Anaphase-promoting complex subunit 4</fullName>
    </recommendedName>
</protein>
<evidence type="ECO:0000256" key="2">
    <source>
        <dbReference type="ARBA" id="ARBA00022618"/>
    </source>
</evidence>
<dbReference type="GO" id="GO:0031145">
    <property type="term" value="P:anaphase-promoting complex-dependent catabolic process"/>
    <property type="evidence" value="ECO:0007669"/>
    <property type="project" value="InterPro"/>
</dbReference>
<dbReference type="GO" id="GO:0005680">
    <property type="term" value="C:anaphase-promoting complex"/>
    <property type="evidence" value="ECO:0007669"/>
    <property type="project" value="InterPro"/>
</dbReference>
<dbReference type="OrthoDB" id="2110451at2759"/>
<dbReference type="Pfam" id="PF12896">
    <property type="entry name" value="ANAPC4"/>
    <property type="match status" value="1"/>
</dbReference>
<keyword evidence="3" id="KW-0498">Mitosis</keyword>
<dbReference type="RefSeq" id="XP_004179773.1">
    <property type="nucleotide sequence ID" value="XM_004179725.1"/>
</dbReference>
<evidence type="ECO:0000313" key="8">
    <source>
        <dbReference type="Proteomes" id="UP000002866"/>
    </source>
</evidence>
<dbReference type="GO" id="GO:0070979">
    <property type="term" value="P:protein K11-linked ubiquitination"/>
    <property type="evidence" value="ECO:0007669"/>
    <property type="project" value="TreeGrafter"/>
</dbReference>
<keyword evidence="4" id="KW-0833">Ubl conjugation pathway</keyword>
<sequence length="608" mass="70235">MSSVSFIENPKSNPTLPLTLCKSDSGLKVIRTADKSIIINYKIRNKNDIIYYQWENNIGNYVAIFFQRGTVMIYDGIKTSRLLAMLNGGKPNVDAGIWDRYYFPNDNEKDIFDSDITLYMPTLIQIIRDKEKICPGTYFPPHSTWRAKKEESLKNEFLDIHLLHHSVDDSFTFILNGELKLPFPSNSTSGRAIGIIKGENNCFICFYQDLTVRMIDCHDLLQLKGNEILVDHFIRINHLLKYLKEHIMFIKDNMSTPFNEFLTSVKGEATQEMMMENLITMLVSGYISTELEEWIRNTIGIKNLTRWATLGGIFYEKGVDIITLMVIPACERFMILVARLQGLIEYVIVRNRCDNRGVNLNSSYIENVKHAAKRFMKEALRMLEQLQLQKQLFEKFLHWFSENVRGVVQDEAVSGNILVKNVNNCRDIVEYLEWSMGGGPNRVTELTQFEKELEVVQENLNLLNQDFVEPALSVAISIGDRKNIGAILGVCNPEGELLSMEKVMSLESTLVIYIIKYEMQGEMKYEIGLLNCNMENIFCQNEVKLGSRRQEVVETKINVEKRQFENDSNLFVIEKEDEFDVQVEFRNNDSVFTKKFVLNIKEKSIEGC</sequence>
<evidence type="ECO:0000256" key="1">
    <source>
        <dbReference type="ARBA" id="ARBA00016067"/>
    </source>
</evidence>
<dbReference type="OMA" id="PACERII"/>
<dbReference type="GeneID" id="14495234"/>
<dbReference type="FunCoup" id="I2H1K2">
    <property type="interactions" value="234"/>
</dbReference>
<dbReference type="HOGENOM" id="CLU_030192_0_0_1"/>
<name>I2H1K2_HENB6</name>
<evidence type="ECO:0000313" key="7">
    <source>
        <dbReference type="EMBL" id="CCH60254.1"/>
    </source>
</evidence>
<organism evidence="7 8">
    <name type="scientific">Henningerozyma blattae (strain ATCC 34711 / CBS 6284 / DSM 70876 / NBRC 10599 / NRRL Y-10934 / UCD 77-7)</name>
    <name type="common">Yeast</name>
    <name type="synonym">Tetrapisispora blattae</name>
    <dbReference type="NCBI Taxonomy" id="1071380"/>
    <lineage>
        <taxon>Eukaryota</taxon>
        <taxon>Fungi</taxon>
        <taxon>Dikarya</taxon>
        <taxon>Ascomycota</taxon>
        <taxon>Saccharomycotina</taxon>
        <taxon>Saccharomycetes</taxon>
        <taxon>Saccharomycetales</taxon>
        <taxon>Saccharomycetaceae</taxon>
        <taxon>Henningerozyma</taxon>
    </lineage>
</organism>
<dbReference type="GO" id="GO:0051301">
    <property type="term" value="P:cell division"/>
    <property type="evidence" value="ECO:0007669"/>
    <property type="project" value="UniProtKB-KW"/>
</dbReference>
<keyword evidence="2" id="KW-0132">Cell division</keyword>
<evidence type="ECO:0000256" key="4">
    <source>
        <dbReference type="ARBA" id="ARBA00022786"/>
    </source>
</evidence>
<dbReference type="GO" id="GO:0034399">
    <property type="term" value="C:nuclear periphery"/>
    <property type="evidence" value="ECO:0007669"/>
    <property type="project" value="TreeGrafter"/>
</dbReference>
<dbReference type="EMBL" id="HE806318">
    <property type="protein sequence ID" value="CCH60254.1"/>
    <property type="molecule type" value="Genomic_DNA"/>
</dbReference>
<dbReference type="PANTHER" id="PTHR13260">
    <property type="entry name" value="ANAPHASE PROMOTING COMPLEX SUBUNIT 4 APC4"/>
    <property type="match status" value="1"/>
</dbReference>
<dbReference type="Proteomes" id="UP000002866">
    <property type="component" value="Chromosome 3"/>
</dbReference>
<evidence type="ECO:0000256" key="5">
    <source>
        <dbReference type="ARBA" id="ARBA00023306"/>
    </source>
</evidence>
<dbReference type="PANTHER" id="PTHR13260:SF0">
    <property type="entry name" value="ANAPHASE-PROMOTING COMPLEX SUBUNIT 4"/>
    <property type="match status" value="1"/>
</dbReference>
<keyword evidence="5" id="KW-0131">Cell cycle</keyword>
<keyword evidence="8" id="KW-1185">Reference proteome</keyword>
<evidence type="ECO:0000259" key="6">
    <source>
        <dbReference type="Pfam" id="PF12896"/>
    </source>
</evidence>